<organism evidence="1 2">
    <name type="scientific">Trichonephila clavata</name>
    <name type="common">Joro spider</name>
    <name type="synonym">Nephila clavata</name>
    <dbReference type="NCBI Taxonomy" id="2740835"/>
    <lineage>
        <taxon>Eukaryota</taxon>
        <taxon>Metazoa</taxon>
        <taxon>Ecdysozoa</taxon>
        <taxon>Arthropoda</taxon>
        <taxon>Chelicerata</taxon>
        <taxon>Arachnida</taxon>
        <taxon>Araneae</taxon>
        <taxon>Araneomorphae</taxon>
        <taxon>Entelegynae</taxon>
        <taxon>Araneoidea</taxon>
        <taxon>Nephilidae</taxon>
        <taxon>Trichonephila</taxon>
    </lineage>
</organism>
<dbReference type="EMBL" id="BMAO01018950">
    <property type="protein sequence ID" value="GFR27366.1"/>
    <property type="molecule type" value="Genomic_DNA"/>
</dbReference>
<name>A0A8X6K280_TRICU</name>
<keyword evidence="2" id="KW-1185">Reference proteome</keyword>
<comment type="caution">
    <text evidence="1">The sequence shown here is derived from an EMBL/GenBank/DDBJ whole genome shotgun (WGS) entry which is preliminary data.</text>
</comment>
<evidence type="ECO:0000313" key="2">
    <source>
        <dbReference type="Proteomes" id="UP000887116"/>
    </source>
</evidence>
<dbReference type="Proteomes" id="UP000887116">
    <property type="component" value="Unassembled WGS sequence"/>
</dbReference>
<accession>A0A8X6K280</accession>
<proteinExistence type="predicted"/>
<sequence length="104" mass="11512">MRNHRVVRARVSLHDVMQKSEECQKTHYSSLVVTRVACSPSKASSNIPGRVTYGSNIFFASRPIMGSGGIVFASFSVGCCSCQVRFVESIVTRDDPNSETRCRH</sequence>
<dbReference type="AlphaFoldDB" id="A0A8X6K280"/>
<protein>
    <submittedName>
        <fullName evidence="1">Uncharacterized protein</fullName>
    </submittedName>
</protein>
<gene>
    <name evidence="1" type="ORF">TNCT_281151</name>
</gene>
<reference evidence="1" key="1">
    <citation type="submission" date="2020-07" db="EMBL/GenBank/DDBJ databases">
        <title>Multicomponent nature underlies the extraordinary mechanical properties of spider dragline silk.</title>
        <authorList>
            <person name="Kono N."/>
            <person name="Nakamura H."/>
            <person name="Mori M."/>
            <person name="Yoshida Y."/>
            <person name="Ohtoshi R."/>
            <person name="Malay A.D."/>
            <person name="Moran D.A.P."/>
            <person name="Tomita M."/>
            <person name="Numata K."/>
            <person name="Arakawa K."/>
        </authorList>
    </citation>
    <scope>NUCLEOTIDE SEQUENCE</scope>
</reference>
<evidence type="ECO:0000313" key="1">
    <source>
        <dbReference type="EMBL" id="GFR27366.1"/>
    </source>
</evidence>